<organism evidence="1 2">
    <name type="scientific">Brassica cretica</name>
    <name type="common">Mustard</name>
    <dbReference type="NCBI Taxonomy" id="69181"/>
    <lineage>
        <taxon>Eukaryota</taxon>
        <taxon>Viridiplantae</taxon>
        <taxon>Streptophyta</taxon>
        <taxon>Embryophyta</taxon>
        <taxon>Tracheophyta</taxon>
        <taxon>Spermatophyta</taxon>
        <taxon>Magnoliopsida</taxon>
        <taxon>eudicotyledons</taxon>
        <taxon>Gunneridae</taxon>
        <taxon>Pentapetalae</taxon>
        <taxon>rosids</taxon>
        <taxon>malvids</taxon>
        <taxon>Brassicales</taxon>
        <taxon>Brassicaceae</taxon>
        <taxon>Brassiceae</taxon>
        <taxon>Brassica</taxon>
    </lineage>
</organism>
<proteinExistence type="predicted"/>
<reference evidence="1 2" key="1">
    <citation type="journal article" date="2020" name="BMC Genomics">
        <title>Intraspecific diversification of the crop wild relative Brassica cretica Lam. using demographic model selection.</title>
        <authorList>
            <person name="Kioukis A."/>
            <person name="Michalopoulou V.A."/>
            <person name="Briers L."/>
            <person name="Pirintsos S."/>
            <person name="Studholme D.J."/>
            <person name="Pavlidis P."/>
            <person name="Sarris P.F."/>
        </authorList>
    </citation>
    <scope>NUCLEOTIDE SEQUENCE [LARGE SCALE GENOMIC DNA]</scope>
    <source>
        <strain evidence="2">cv. PFS-1207/04</strain>
    </source>
</reference>
<name>A0ABQ7E4Z4_BRACR</name>
<comment type="caution">
    <text evidence="1">The sequence shown here is derived from an EMBL/GenBank/DDBJ whole genome shotgun (WGS) entry which is preliminary data.</text>
</comment>
<dbReference type="Proteomes" id="UP000266723">
    <property type="component" value="Unassembled WGS sequence"/>
</dbReference>
<evidence type="ECO:0000313" key="2">
    <source>
        <dbReference type="Proteomes" id="UP000266723"/>
    </source>
</evidence>
<keyword evidence="2" id="KW-1185">Reference proteome</keyword>
<sequence length="130" mass="14170">MTTAPAPAGERSKDMVFLHVQLEDGETARVYVWDKISATFRSRWNDSEAKPPVLLLTTLSSKTVGDGERPPTVNSSSAAVTKVETVTLDEVYKFLQNESPLAGENGSNEEVVIATPQCILDMWGARVTSK</sequence>
<protein>
    <submittedName>
        <fullName evidence="1">Uncharacterized protein</fullName>
    </submittedName>
</protein>
<evidence type="ECO:0000313" key="1">
    <source>
        <dbReference type="EMBL" id="KAF3591641.1"/>
    </source>
</evidence>
<accession>A0ABQ7E4Z4</accession>
<gene>
    <name evidence="1" type="ORF">DY000_02025164</name>
</gene>
<dbReference type="EMBL" id="QGKV02000299">
    <property type="protein sequence ID" value="KAF3591641.1"/>
    <property type="molecule type" value="Genomic_DNA"/>
</dbReference>